<dbReference type="AlphaFoldDB" id="A0A8J2SUM4"/>
<organism evidence="1 2">
    <name type="scientific">Pelagomonas calceolata</name>
    <dbReference type="NCBI Taxonomy" id="35677"/>
    <lineage>
        <taxon>Eukaryota</taxon>
        <taxon>Sar</taxon>
        <taxon>Stramenopiles</taxon>
        <taxon>Ochrophyta</taxon>
        <taxon>Pelagophyceae</taxon>
        <taxon>Pelagomonadales</taxon>
        <taxon>Pelagomonadaceae</taxon>
        <taxon>Pelagomonas</taxon>
    </lineage>
</organism>
<dbReference type="Pfam" id="PF00106">
    <property type="entry name" value="adh_short"/>
    <property type="match status" value="1"/>
</dbReference>
<name>A0A8J2SUM4_9STRA</name>
<dbReference type="InterPro" id="IPR036291">
    <property type="entry name" value="NAD(P)-bd_dom_sf"/>
</dbReference>
<gene>
    <name evidence="1" type="ORF">PECAL_4P13420</name>
</gene>
<proteinExistence type="predicted"/>
<comment type="caution">
    <text evidence="1">The sequence shown here is derived from an EMBL/GenBank/DDBJ whole genome shotgun (WGS) entry which is preliminary data.</text>
</comment>
<evidence type="ECO:0000313" key="1">
    <source>
        <dbReference type="EMBL" id="CAH0374082.1"/>
    </source>
</evidence>
<sequence length="288" mass="30019">MLSQTRHLTAAMRSVHARSFFSFLKGGGGNTSPPASLEGKVCWVVGGVDTVGRNLVRGLLDAGALVVVNSRTASRLEHLAETLGQPDRLATVHGSLLPENADKTISNVMNLTAQRLDHVVAHAGVRWWAGRGKCDETNTLAKDRLFTINDEDFPQKACQLAALQFSAARRLLPRLDENGSYTFVVGDGADDKRSALGAINLRACQGIAAACRHEAIIACKVNEVKVQVAAAPGDEASFLAGLGSLTAGVAGADAAAAVDVSEAGLAALRASYPARDDLGGSEPVQQAA</sequence>
<dbReference type="OrthoDB" id="37659at2759"/>
<dbReference type="EMBL" id="CAKKNE010000004">
    <property type="protein sequence ID" value="CAH0374082.1"/>
    <property type="molecule type" value="Genomic_DNA"/>
</dbReference>
<protein>
    <submittedName>
        <fullName evidence="1">Uncharacterized protein</fullName>
    </submittedName>
</protein>
<reference evidence="1" key="1">
    <citation type="submission" date="2021-11" db="EMBL/GenBank/DDBJ databases">
        <authorList>
            <consortium name="Genoscope - CEA"/>
            <person name="William W."/>
        </authorList>
    </citation>
    <scope>NUCLEOTIDE SEQUENCE</scope>
</reference>
<evidence type="ECO:0000313" key="2">
    <source>
        <dbReference type="Proteomes" id="UP000789595"/>
    </source>
</evidence>
<dbReference type="InterPro" id="IPR002347">
    <property type="entry name" value="SDR_fam"/>
</dbReference>
<dbReference type="Gene3D" id="3.40.50.720">
    <property type="entry name" value="NAD(P)-binding Rossmann-like Domain"/>
    <property type="match status" value="1"/>
</dbReference>
<dbReference type="Proteomes" id="UP000789595">
    <property type="component" value="Unassembled WGS sequence"/>
</dbReference>
<keyword evidence="2" id="KW-1185">Reference proteome</keyword>
<accession>A0A8J2SUM4</accession>
<dbReference type="SUPFAM" id="SSF51735">
    <property type="entry name" value="NAD(P)-binding Rossmann-fold domains"/>
    <property type="match status" value="1"/>
</dbReference>